<dbReference type="Proteomes" id="UP000302163">
    <property type="component" value="Chromosome"/>
</dbReference>
<evidence type="ECO:0000313" key="2">
    <source>
        <dbReference type="Proteomes" id="UP000302163"/>
    </source>
</evidence>
<keyword evidence="2" id="KW-1185">Reference proteome</keyword>
<dbReference type="AlphaFoldDB" id="A0A4P8YLS6"/>
<dbReference type="KEGG" id="izh:FEM41_19825"/>
<dbReference type="EMBL" id="CP040428">
    <property type="protein sequence ID" value="QCT21739.1"/>
    <property type="molecule type" value="Genomic_DNA"/>
</dbReference>
<proteinExistence type="predicted"/>
<dbReference type="RefSeq" id="WP_138097895.1">
    <property type="nucleotide sequence ID" value="NZ_CP040428.1"/>
</dbReference>
<organism evidence="1 2">
    <name type="scientific">Jejubacter calystegiae</name>
    <dbReference type="NCBI Taxonomy" id="2579935"/>
    <lineage>
        <taxon>Bacteria</taxon>
        <taxon>Pseudomonadati</taxon>
        <taxon>Pseudomonadota</taxon>
        <taxon>Gammaproteobacteria</taxon>
        <taxon>Enterobacterales</taxon>
        <taxon>Enterobacteriaceae</taxon>
        <taxon>Jejubacter</taxon>
    </lineage>
</organism>
<gene>
    <name evidence="1" type="ORF">FEM41_19825</name>
</gene>
<reference evidence="1 2" key="1">
    <citation type="submission" date="2019-05" db="EMBL/GenBank/DDBJ databases">
        <title>Complete genome sequence of Izhakiella calystegiae KSNA2, an endophyte isolated from beach morning glory (Calystegia soldanella).</title>
        <authorList>
            <person name="Jiang L."/>
            <person name="Jeong J.C."/>
            <person name="Kim C.Y."/>
            <person name="Kim D.H."/>
            <person name="Kim S.W."/>
            <person name="Lee j."/>
        </authorList>
    </citation>
    <scope>NUCLEOTIDE SEQUENCE [LARGE SCALE GENOMIC DNA]</scope>
    <source>
        <strain evidence="1 2">KSNA2</strain>
    </source>
</reference>
<name>A0A4P8YLS6_9ENTR</name>
<accession>A0A4P8YLS6</accession>
<evidence type="ECO:0000313" key="1">
    <source>
        <dbReference type="EMBL" id="QCT21739.1"/>
    </source>
</evidence>
<protein>
    <submittedName>
        <fullName evidence="1">Uncharacterized protein</fullName>
    </submittedName>
</protein>
<sequence length="70" mass="8023">MDKKFVNFGFTMSPEIPTNTALEIVAIKNVLMCILAHMPEKRKVITDELSAIDSDIMRDIVKNIRLMDQQ</sequence>